<dbReference type="SUPFAM" id="SSF49265">
    <property type="entry name" value="Fibronectin type III"/>
    <property type="match status" value="1"/>
</dbReference>
<dbReference type="InterPro" id="IPR013783">
    <property type="entry name" value="Ig-like_fold"/>
</dbReference>
<organism evidence="4 5">
    <name type="scientific">Acropora cervicornis</name>
    <name type="common">Staghorn coral</name>
    <dbReference type="NCBI Taxonomy" id="6130"/>
    <lineage>
        <taxon>Eukaryota</taxon>
        <taxon>Metazoa</taxon>
        <taxon>Cnidaria</taxon>
        <taxon>Anthozoa</taxon>
        <taxon>Hexacorallia</taxon>
        <taxon>Scleractinia</taxon>
        <taxon>Astrocoeniina</taxon>
        <taxon>Acroporidae</taxon>
        <taxon>Acropora</taxon>
    </lineage>
</organism>
<dbReference type="InterPro" id="IPR036116">
    <property type="entry name" value="FN3_sf"/>
</dbReference>
<feature type="domain" description="Fibronectin type-III" evidence="3">
    <location>
        <begin position="54"/>
        <end position="152"/>
    </location>
</feature>
<feature type="coiled-coil region" evidence="1">
    <location>
        <begin position="389"/>
        <end position="443"/>
    </location>
</feature>
<name>A0AAD9V5U6_ACRCE</name>
<sequence length="583" mass="65882">MKMPASTGSLSTQCVVMKLSKRLSYLGLTPRPVGQIGVSQYSDTLSETTKPTSPPYKPSCVAAATDTITVAFARPKNIGEGVKIEKYRIEWSANSQHMEQLLQYTEDVSPTCTIEGLQAEVPYKFRVIAICGREGDSAPCDLSDPLQTTLPPPKFVTSRILAHCTLVQPPEDGNPTVYTLPLTLTYEDSRSQLRKFVINVGEERTQLPGKCDSAPEKVIMVVGSTGSWKTTAVNTMINHVLGVQWKDDFRLKMIHERFSNQGAEMIGNRALSQTQFVSCYTLLYMEGFKVPYNLPIVDTPGYGDTRGIERDKVITEQIRRFFNTKGPAGIDHYVFDRILAIFGKDIKKNILVLFTFADGQKPQALSTMVAAGILEDGFAQMEPKSLVLTKQVLDERAQLEVRLSALREKIELGGNSLSELQQLKRIFDQHETVEKEYDDINNRYDTAVQGQRKMEAVMKQVEGDFNQTNRIVLSFVAEIQRGLKRLSEIVLKKDPLQQVDYLNLLIESEKSQARPGWQDRVKSLQKTRDEAVQINRLARPGFDPWESYRENEEPRLFFQKQTEKAQGGLLSQAWKKGRKQQRK</sequence>
<evidence type="ECO:0000256" key="2">
    <source>
        <dbReference type="SAM" id="MobiDB-lite"/>
    </source>
</evidence>
<dbReference type="Gene3D" id="3.40.50.300">
    <property type="entry name" value="P-loop containing nucleotide triphosphate hydrolases"/>
    <property type="match status" value="1"/>
</dbReference>
<keyword evidence="5" id="KW-1185">Reference proteome</keyword>
<evidence type="ECO:0000259" key="3">
    <source>
        <dbReference type="PROSITE" id="PS50853"/>
    </source>
</evidence>
<feature type="region of interest" description="Disordered" evidence="2">
    <location>
        <begin position="563"/>
        <end position="583"/>
    </location>
</feature>
<proteinExistence type="predicted"/>
<dbReference type="Pfam" id="PF00041">
    <property type="entry name" value="fn3"/>
    <property type="match status" value="1"/>
</dbReference>
<evidence type="ECO:0000313" key="4">
    <source>
        <dbReference type="EMBL" id="KAK2562339.1"/>
    </source>
</evidence>
<dbReference type="CDD" id="cd00063">
    <property type="entry name" value="FN3"/>
    <property type="match status" value="1"/>
</dbReference>
<evidence type="ECO:0000256" key="1">
    <source>
        <dbReference type="SAM" id="Coils"/>
    </source>
</evidence>
<dbReference type="Proteomes" id="UP001249851">
    <property type="component" value="Unassembled WGS sequence"/>
</dbReference>
<dbReference type="SUPFAM" id="SSF52540">
    <property type="entry name" value="P-loop containing nucleoside triphosphate hydrolases"/>
    <property type="match status" value="1"/>
</dbReference>
<reference evidence="4" key="1">
    <citation type="journal article" date="2023" name="G3 (Bethesda)">
        <title>Whole genome assembly and annotation of the endangered Caribbean coral Acropora cervicornis.</title>
        <authorList>
            <person name="Selwyn J.D."/>
            <person name="Vollmer S.V."/>
        </authorList>
    </citation>
    <scope>NUCLEOTIDE SEQUENCE</scope>
    <source>
        <strain evidence="4">K2</strain>
    </source>
</reference>
<dbReference type="InterPro" id="IPR003961">
    <property type="entry name" value="FN3_dom"/>
</dbReference>
<protein>
    <recommendedName>
        <fullName evidence="3">Fibronectin type-III domain-containing protein</fullName>
    </recommendedName>
</protein>
<gene>
    <name evidence="4" type="ORF">P5673_014618</name>
</gene>
<reference evidence="4" key="2">
    <citation type="journal article" date="2023" name="Science">
        <title>Genomic signatures of disease resistance in endangered staghorn corals.</title>
        <authorList>
            <person name="Vollmer S.V."/>
            <person name="Selwyn J.D."/>
            <person name="Despard B.A."/>
            <person name="Roesel C.L."/>
        </authorList>
    </citation>
    <scope>NUCLEOTIDE SEQUENCE</scope>
    <source>
        <strain evidence="4">K2</strain>
    </source>
</reference>
<dbReference type="PANTHER" id="PTHR32046">
    <property type="entry name" value="G DOMAIN-CONTAINING PROTEIN"/>
    <property type="match status" value="1"/>
</dbReference>
<keyword evidence="1" id="KW-0175">Coiled coil</keyword>
<dbReference type="Gene3D" id="2.60.40.10">
    <property type="entry name" value="Immunoglobulins"/>
    <property type="match status" value="1"/>
</dbReference>
<dbReference type="AlphaFoldDB" id="A0AAD9V5U6"/>
<dbReference type="InterPro" id="IPR027417">
    <property type="entry name" value="P-loop_NTPase"/>
</dbReference>
<comment type="caution">
    <text evidence="4">The sequence shown here is derived from an EMBL/GenBank/DDBJ whole genome shotgun (WGS) entry which is preliminary data.</text>
</comment>
<dbReference type="EMBL" id="JARQWQ010000029">
    <property type="protein sequence ID" value="KAK2562339.1"/>
    <property type="molecule type" value="Genomic_DNA"/>
</dbReference>
<accession>A0AAD9V5U6</accession>
<dbReference type="PANTHER" id="PTHR32046:SF11">
    <property type="entry name" value="IMMUNE-ASSOCIATED NUCLEOTIDE-BINDING PROTEIN 10-LIKE"/>
    <property type="match status" value="1"/>
</dbReference>
<evidence type="ECO:0000313" key="5">
    <source>
        <dbReference type="Proteomes" id="UP001249851"/>
    </source>
</evidence>
<dbReference type="PROSITE" id="PS50853">
    <property type="entry name" value="FN3"/>
    <property type="match status" value="1"/>
</dbReference>
<dbReference type="SMART" id="SM00060">
    <property type="entry name" value="FN3"/>
    <property type="match status" value="1"/>
</dbReference>